<reference evidence="5 6" key="1">
    <citation type="submission" date="2024-09" db="EMBL/GenBank/DDBJ databases">
        <title>Chromosome-scale assembly of Riccia sorocarpa.</title>
        <authorList>
            <person name="Paukszto L."/>
        </authorList>
    </citation>
    <scope>NUCLEOTIDE SEQUENCE [LARGE SCALE GENOMIC DNA]</scope>
    <source>
        <strain evidence="5">LP-2024</strain>
        <tissue evidence="5">Aerial parts of the thallus</tissue>
    </source>
</reference>
<dbReference type="PANTHER" id="PTHR31174">
    <property type="entry name" value="SEED MATURATION FAMILY PROTEIN"/>
    <property type="match status" value="1"/>
</dbReference>
<evidence type="ECO:0000256" key="1">
    <source>
        <dbReference type="ARBA" id="ARBA00010733"/>
    </source>
</evidence>
<evidence type="ECO:0000259" key="4">
    <source>
        <dbReference type="Pfam" id="PF04927"/>
    </source>
</evidence>
<dbReference type="Proteomes" id="UP001633002">
    <property type="component" value="Unassembled WGS sequence"/>
</dbReference>
<dbReference type="Pfam" id="PF04927">
    <property type="entry name" value="SMP"/>
    <property type="match status" value="2"/>
</dbReference>
<feature type="domain" description="SMP" evidence="4">
    <location>
        <begin position="75"/>
        <end position="124"/>
    </location>
</feature>
<evidence type="ECO:0000256" key="3">
    <source>
        <dbReference type="SAM" id="MobiDB-lite"/>
    </source>
</evidence>
<feature type="compositionally biased region" description="Basic and acidic residues" evidence="3">
    <location>
        <begin position="86"/>
        <end position="97"/>
    </location>
</feature>
<evidence type="ECO:0000313" key="6">
    <source>
        <dbReference type="Proteomes" id="UP001633002"/>
    </source>
</evidence>
<dbReference type="EMBL" id="JBJQOH010000001">
    <property type="protein sequence ID" value="KAL3700628.1"/>
    <property type="molecule type" value="Genomic_DNA"/>
</dbReference>
<keyword evidence="2" id="KW-0677">Repeat</keyword>
<comment type="similarity">
    <text evidence="1">Belongs to the LEA type SMP family.</text>
</comment>
<dbReference type="PANTHER" id="PTHR31174:SF7">
    <property type="entry name" value="LATE EMBRYOGENESIS ABUNDANT PROTEIN 31-RELATED"/>
    <property type="match status" value="1"/>
</dbReference>
<protein>
    <recommendedName>
        <fullName evidence="4">SMP domain-containing protein</fullName>
    </recommendedName>
</protein>
<feature type="domain" description="SMP" evidence="4">
    <location>
        <begin position="132"/>
        <end position="190"/>
    </location>
</feature>
<proteinExistence type="inferred from homology"/>
<sequence length="203" mass="20246">MSSTQQRRPEETAGGLPENVTAAQIPFHLPYPTAQVTPTGETASMTPPVTEASRVDINTTPATENVDTAPPAGMTIGGALEVAGERKADKPLAESDARAIQSAEAKATGVPGGLKGGPAAKAQSVIDKSQNVTVGEVLTDATAALARDKIVTPEDASAVQSAEARHIPGGGIASGGVASTMLEAADVNVDAGLVSADQSRAGA</sequence>
<dbReference type="AlphaFoldDB" id="A0ABD3IA99"/>
<dbReference type="InterPro" id="IPR042971">
    <property type="entry name" value="LEA_SMP"/>
</dbReference>
<dbReference type="InterPro" id="IPR007011">
    <property type="entry name" value="LEA_SMP_dom"/>
</dbReference>
<keyword evidence="6" id="KW-1185">Reference proteome</keyword>
<gene>
    <name evidence="5" type="ORF">R1sor_018650</name>
</gene>
<evidence type="ECO:0000256" key="2">
    <source>
        <dbReference type="ARBA" id="ARBA00022737"/>
    </source>
</evidence>
<evidence type="ECO:0000313" key="5">
    <source>
        <dbReference type="EMBL" id="KAL3700628.1"/>
    </source>
</evidence>
<organism evidence="5 6">
    <name type="scientific">Riccia sorocarpa</name>
    <dbReference type="NCBI Taxonomy" id="122646"/>
    <lineage>
        <taxon>Eukaryota</taxon>
        <taxon>Viridiplantae</taxon>
        <taxon>Streptophyta</taxon>
        <taxon>Embryophyta</taxon>
        <taxon>Marchantiophyta</taxon>
        <taxon>Marchantiopsida</taxon>
        <taxon>Marchantiidae</taxon>
        <taxon>Marchantiales</taxon>
        <taxon>Ricciaceae</taxon>
        <taxon>Riccia</taxon>
    </lineage>
</organism>
<comment type="caution">
    <text evidence="5">The sequence shown here is derived from an EMBL/GenBank/DDBJ whole genome shotgun (WGS) entry which is preliminary data.</text>
</comment>
<feature type="region of interest" description="Disordered" evidence="3">
    <location>
        <begin position="1"/>
        <end position="25"/>
    </location>
</feature>
<accession>A0ABD3IA99</accession>
<feature type="region of interest" description="Disordered" evidence="3">
    <location>
        <begin position="86"/>
        <end position="120"/>
    </location>
</feature>
<name>A0ABD3IA99_9MARC</name>